<evidence type="ECO:0000313" key="3">
    <source>
        <dbReference type="Proteomes" id="UP001469749"/>
    </source>
</evidence>
<dbReference type="EMBL" id="JBBMEK010000187">
    <property type="protein sequence ID" value="MEQ2365982.1"/>
    <property type="molecule type" value="Genomic_DNA"/>
</dbReference>
<proteinExistence type="predicted"/>
<feature type="coiled-coil region" evidence="1">
    <location>
        <begin position="164"/>
        <end position="319"/>
    </location>
</feature>
<name>A0ABV1B913_9FIRM</name>
<comment type="caution">
    <text evidence="2">The sequence shown here is derived from an EMBL/GenBank/DDBJ whole genome shotgun (WGS) entry which is preliminary data.</text>
</comment>
<evidence type="ECO:0000256" key="1">
    <source>
        <dbReference type="SAM" id="Coils"/>
    </source>
</evidence>
<accession>A0ABV1B913</accession>
<evidence type="ECO:0000313" key="2">
    <source>
        <dbReference type="EMBL" id="MEQ2365982.1"/>
    </source>
</evidence>
<organism evidence="2 3">
    <name type="scientific">Coprococcus intestinihominis</name>
    <dbReference type="NCBI Taxonomy" id="3133154"/>
    <lineage>
        <taxon>Bacteria</taxon>
        <taxon>Bacillati</taxon>
        <taxon>Bacillota</taxon>
        <taxon>Clostridia</taxon>
        <taxon>Lachnospirales</taxon>
        <taxon>Lachnospiraceae</taxon>
        <taxon>Coprococcus</taxon>
    </lineage>
</organism>
<keyword evidence="1" id="KW-0175">Coiled coil</keyword>
<reference evidence="2 3" key="1">
    <citation type="submission" date="2024-03" db="EMBL/GenBank/DDBJ databases">
        <title>Human intestinal bacterial collection.</title>
        <authorList>
            <person name="Pauvert C."/>
            <person name="Hitch T.C.A."/>
            <person name="Clavel T."/>
        </authorList>
    </citation>
    <scope>NUCLEOTIDE SEQUENCE [LARGE SCALE GENOMIC DNA]</scope>
    <source>
        <strain evidence="2 3">CLA-AA-H190</strain>
    </source>
</reference>
<sequence length="635" mass="74155">MSLDEKILESLDEEEIKVVVQHMSTNLLLIPLKSNQKMYSQQIKRLGRMDAKSPLVQKMLPAMVLTLMKKQDVKYTEIISKYLCDTRRHFEDYLKENEIGNALSHDVPESYASLYWTYRKDVDKSCDLSYFWIMLKLVGDELDATEQTRIEYCVEQQENNVQMVADYENRIEQSTQEHQVEIEQLKKKHSKEIKDLQQEIRSLSDLIQGKKDSLEEIWERETDKKHVQRMRTLDEEYEQKKVRQEEQYHESNNQLECEYQEKKNRLLVEIEEQTERLKAEYETRKQTLSEDIQNLESRARSLSEKESVLQSEIESLESRKSVLQAYIDHYFQQFEEHAIQMSLDALLKSKFAENAFSSSQMELGVRTQTIHENVNELLVHEGTPIKNGDYIDPAEELEDMLMDLKENIGRYFEDPYEIAKLVLTAQSLGKVMLIDSFSARKIGDSISALTDGKCVTTIDLSDGKYTIKEVIDFINNRPEITILVEGLIDRFDDKVIASIYHGCPGTIVIFSYAEKATLDMLSKAYLQYAIPFCFEEKITLESSEPILLSNQIYQDNLPDINIEECKKIYKKHFSKLYREGYLTKSLALEVTKFIEIYKALENGGKVSGLAKETIRFFLSNLEEEKENQVLLKDLI</sequence>
<dbReference type="Proteomes" id="UP001469749">
    <property type="component" value="Unassembled WGS sequence"/>
</dbReference>
<gene>
    <name evidence="2" type="ORF">WMO25_12960</name>
</gene>
<keyword evidence="3" id="KW-1185">Reference proteome</keyword>
<protein>
    <submittedName>
        <fullName evidence="2">Uncharacterized protein</fullName>
    </submittedName>
</protein>
<dbReference type="RefSeq" id="WP_235232826.1">
    <property type="nucleotide sequence ID" value="NZ_JBBMEK010000187.1"/>
</dbReference>